<keyword evidence="1 2" id="KW-0732">Signal</keyword>
<reference evidence="3 4" key="1">
    <citation type="submission" date="2024-01" db="EMBL/GenBank/DDBJ databases">
        <title>Complete genome of Cladobotryum mycophilum ATHUM6906.</title>
        <authorList>
            <person name="Christinaki A.C."/>
            <person name="Myridakis A.I."/>
            <person name="Kouvelis V.N."/>
        </authorList>
    </citation>
    <scope>NUCLEOTIDE SEQUENCE [LARGE SCALE GENOMIC DNA]</scope>
    <source>
        <strain evidence="3 4">ATHUM6906</strain>
    </source>
</reference>
<dbReference type="SUPFAM" id="SSF53850">
    <property type="entry name" value="Periplasmic binding protein-like II"/>
    <property type="match status" value="1"/>
</dbReference>
<name>A0ABR0SJ94_9HYPO</name>
<dbReference type="Gene3D" id="3.40.190.10">
    <property type="entry name" value="Periplasmic binding protein-like II"/>
    <property type="match status" value="2"/>
</dbReference>
<comment type="caution">
    <text evidence="3">The sequence shown here is derived from an EMBL/GenBank/DDBJ whole genome shotgun (WGS) entry which is preliminary data.</text>
</comment>
<keyword evidence="4" id="KW-1185">Reference proteome</keyword>
<feature type="chain" id="PRO_5045520147" description="ABC-type Fe3+ transport system" evidence="2">
    <location>
        <begin position="17"/>
        <end position="362"/>
    </location>
</feature>
<dbReference type="PANTHER" id="PTHR30006:SF2">
    <property type="entry name" value="ABC TRANSPORTER SUBSTRATE-BINDING PROTEIN"/>
    <property type="match status" value="1"/>
</dbReference>
<evidence type="ECO:0000313" key="3">
    <source>
        <dbReference type="EMBL" id="KAK5991921.1"/>
    </source>
</evidence>
<proteinExistence type="predicted"/>
<protein>
    <recommendedName>
        <fullName evidence="5">ABC-type Fe3+ transport system</fullName>
    </recommendedName>
</protein>
<organism evidence="3 4">
    <name type="scientific">Cladobotryum mycophilum</name>
    <dbReference type="NCBI Taxonomy" id="491253"/>
    <lineage>
        <taxon>Eukaryota</taxon>
        <taxon>Fungi</taxon>
        <taxon>Dikarya</taxon>
        <taxon>Ascomycota</taxon>
        <taxon>Pezizomycotina</taxon>
        <taxon>Sordariomycetes</taxon>
        <taxon>Hypocreomycetidae</taxon>
        <taxon>Hypocreales</taxon>
        <taxon>Hypocreaceae</taxon>
        <taxon>Cladobotryum</taxon>
    </lineage>
</organism>
<dbReference type="Proteomes" id="UP001338125">
    <property type="component" value="Unassembled WGS sequence"/>
</dbReference>
<dbReference type="EMBL" id="JAVFKD010000012">
    <property type="protein sequence ID" value="KAK5991921.1"/>
    <property type="molecule type" value="Genomic_DNA"/>
</dbReference>
<dbReference type="Pfam" id="PF13343">
    <property type="entry name" value="SBP_bac_6"/>
    <property type="match status" value="1"/>
</dbReference>
<dbReference type="PANTHER" id="PTHR30006">
    <property type="entry name" value="THIAMINE-BINDING PERIPLASMIC PROTEIN-RELATED"/>
    <property type="match status" value="1"/>
</dbReference>
<feature type="signal peptide" evidence="2">
    <location>
        <begin position="1"/>
        <end position="16"/>
    </location>
</feature>
<accession>A0ABR0SJ94</accession>
<evidence type="ECO:0000313" key="4">
    <source>
        <dbReference type="Proteomes" id="UP001338125"/>
    </source>
</evidence>
<evidence type="ECO:0008006" key="5">
    <source>
        <dbReference type="Google" id="ProtNLM"/>
    </source>
</evidence>
<evidence type="ECO:0000256" key="1">
    <source>
        <dbReference type="ARBA" id="ARBA00022729"/>
    </source>
</evidence>
<evidence type="ECO:0000256" key="2">
    <source>
        <dbReference type="SAM" id="SignalP"/>
    </source>
</evidence>
<gene>
    <name evidence="3" type="ORF">PT974_05311</name>
</gene>
<sequence length="362" mass="40625">MASLLTIGLLLGKALAYDTTLAFNSAPAVEKRSLDQIHQAALKEGGVVTLWHGGDEKDQADDVKKAFETRFPGMTLNVTVDLSKYHDVKIDQQLVNNNVYVDSIILQTLQDYPRWAQEGALLNYAPQGFDQIHPAFKDSVSAAWYGTRVFAWSIIWNSDKLPGVKSVLSFQDILKPEFKNKLVLTYPNDDDAVLYGFNLIMQVYGTKWFEALLAQNPRWVRGTATPATVIQQKNSTQAITFTSDLGQQGFGNIKINYPTDTQFVTWPQTGAILKNAPHPEGAKLLHNFLLSSEFQNQQGWSVRQDAKTPKGFPYPDVMHLASSNPTTFLRFMEDRASVERLRFYFEDRLGSAQGLSPLIDDI</sequence>